<gene>
    <name evidence="1" type="ORF">F7725_013086</name>
</gene>
<reference evidence="1 2" key="1">
    <citation type="submission" date="2020-03" db="EMBL/GenBank/DDBJ databases">
        <title>Dissostichus mawsoni Genome sequencing and assembly.</title>
        <authorList>
            <person name="Park H."/>
        </authorList>
    </citation>
    <scope>NUCLEOTIDE SEQUENCE [LARGE SCALE GENOMIC DNA]</scope>
    <source>
        <strain evidence="1">DM0001</strain>
        <tissue evidence="1">Muscle</tissue>
    </source>
</reference>
<evidence type="ECO:0000313" key="2">
    <source>
        <dbReference type="Proteomes" id="UP000518266"/>
    </source>
</evidence>
<protein>
    <submittedName>
        <fullName evidence="1">Uncharacterized protein</fullName>
    </submittedName>
</protein>
<dbReference type="EMBL" id="JAAKFY010000010">
    <property type="protein sequence ID" value="KAF3851314.1"/>
    <property type="molecule type" value="Genomic_DNA"/>
</dbReference>
<evidence type="ECO:0000313" key="1">
    <source>
        <dbReference type="EMBL" id="KAF3851314.1"/>
    </source>
</evidence>
<organism evidence="1 2">
    <name type="scientific">Dissostichus mawsoni</name>
    <name type="common">Antarctic cod</name>
    <dbReference type="NCBI Taxonomy" id="36200"/>
    <lineage>
        <taxon>Eukaryota</taxon>
        <taxon>Metazoa</taxon>
        <taxon>Chordata</taxon>
        <taxon>Craniata</taxon>
        <taxon>Vertebrata</taxon>
        <taxon>Euteleostomi</taxon>
        <taxon>Actinopterygii</taxon>
        <taxon>Neopterygii</taxon>
        <taxon>Teleostei</taxon>
        <taxon>Neoteleostei</taxon>
        <taxon>Acanthomorphata</taxon>
        <taxon>Eupercaria</taxon>
        <taxon>Perciformes</taxon>
        <taxon>Notothenioidei</taxon>
        <taxon>Nototheniidae</taxon>
        <taxon>Dissostichus</taxon>
    </lineage>
</organism>
<proteinExistence type="predicted"/>
<dbReference type="Proteomes" id="UP000518266">
    <property type="component" value="Unassembled WGS sequence"/>
</dbReference>
<dbReference type="AlphaFoldDB" id="A0A7J5YP36"/>
<keyword evidence="2" id="KW-1185">Reference proteome</keyword>
<accession>A0A7J5YP36</accession>
<sequence>MAKTSLGKCGAMLELRESEAYLKAEQQSCSSHSLCIVHSQSSNHLHPRAETKTFPHDLSCKTQPQIMKMSFFGKLKNR</sequence>
<name>A0A7J5YP36_DISMA</name>
<comment type="caution">
    <text evidence="1">The sequence shown here is derived from an EMBL/GenBank/DDBJ whole genome shotgun (WGS) entry which is preliminary data.</text>
</comment>